<evidence type="ECO:0008006" key="5">
    <source>
        <dbReference type="Google" id="ProtNLM"/>
    </source>
</evidence>
<evidence type="ECO:0000313" key="4">
    <source>
        <dbReference type="Proteomes" id="UP000178162"/>
    </source>
</evidence>
<keyword evidence="2" id="KW-0472">Membrane</keyword>
<evidence type="ECO:0000256" key="1">
    <source>
        <dbReference type="SAM" id="MobiDB-lite"/>
    </source>
</evidence>
<sequence>MIEGSPQSNLPDSPSSLNEKPFSWKIILGMIGGAIIVIALGYAAVVLNIFEEPSQQTSNGEKNTTDTSGNDSTNKQKFCEQYGTFEVKKEDLFEEYETKPGDTLRNIAKNELNDPTLATEIIKVNPTLSRYEIDDELPYKLKLYLPNEKYDEEGITTYMKARGNIEFNKEKPMFGVNAPNSGTGPFIITDKIKDNLNGIKLGDCVEVVYGSKGFDPQKVVFEVKIQNSKN</sequence>
<accession>A0A1G1WEM8</accession>
<feature type="region of interest" description="Disordered" evidence="1">
    <location>
        <begin position="55"/>
        <end position="75"/>
    </location>
</feature>
<feature type="transmembrane region" description="Helical" evidence="2">
    <location>
        <begin position="26"/>
        <end position="50"/>
    </location>
</feature>
<dbReference type="Proteomes" id="UP000178162">
    <property type="component" value="Unassembled WGS sequence"/>
</dbReference>
<evidence type="ECO:0000313" key="3">
    <source>
        <dbReference type="EMBL" id="OGY25727.1"/>
    </source>
</evidence>
<gene>
    <name evidence="3" type="ORF">A2134_02690</name>
</gene>
<comment type="caution">
    <text evidence="3">The sequence shown here is derived from an EMBL/GenBank/DDBJ whole genome shotgun (WGS) entry which is preliminary data.</text>
</comment>
<dbReference type="AlphaFoldDB" id="A0A1G1WEM8"/>
<name>A0A1G1WEM8_9BACT</name>
<keyword evidence="2" id="KW-1133">Transmembrane helix</keyword>
<dbReference type="EMBL" id="MHCR01000010">
    <property type="protein sequence ID" value="OGY25727.1"/>
    <property type="molecule type" value="Genomic_DNA"/>
</dbReference>
<organism evidence="3 4">
    <name type="scientific">Candidatus Woykebacteria bacterium RBG_16_39_9b</name>
    <dbReference type="NCBI Taxonomy" id="1802595"/>
    <lineage>
        <taxon>Bacteria</taxon>
        <taxon>Candidatus Woykeibacteriota</taxon>
    </lineage>
</organism>
<proteinExistence type="predicted"/>
<keyword evidence="2" id="KW-0812">Transmembrane</keyword>
<evidence type="ECO:0000256" key="2">
    <source>
        <dbReference type="SAM" id="Phobius"/>
    </source>
</evidence>
<protein>
    <recommendedName>
        <fullName evidence="5">LysM domain-containing protein</fullName>
    </recommendedName>
</protein>
<reference evidence="3 4" key="1">
    <citation type="journal article" date="2016" name="Nat. Commun.">
        <title>Thousands of microbial genomes shed light on interconnected biogeochemical processes in an aquifer system.</title>
        <authorList>
            <person name="Anantharaman K."/>
            <person name="Brown C.T."/>
            <person name="Hug L.A."/>
            <person name="Sharon I."/>
            <person name="Castelle C.J."/>
            <person name="Probst A.J."/>
            <person name="Thomas B.C."/>
            <person name="Singh A."/>
            <person name="Wilkins M.J."/>
            <person name="Karaoz U."/>
            <person name="Brodie E.L."/>
            <person name="Williams K.H."/>
            <person name="Hubbard S.S."/>
            <person name="Banfield J.F."/>
        </authorList>
    </citation>
    <scope>NUCLEOTIDE SEQUENCE [LARGE SCALE GENOMIC DNA]</scope>
</reference>